<reference evidence="2 3" key="1">
    <citation type="submission" date="2014-08" db="EMBL/GenBank/DDBJ databases">
        <authorList>
            <person name="Wibberg D."/>
        </authorList>
    </citation>
    <scope>NUCLEOTIDE SEQUENCE [LARGE SCALE GENOMIC DNA]</scope>
    <source>
        <strain evidence="3">ING2-E5B</strain>
    </source>
</reference>
<organism evidence="2 3">
    <name type="scientific">Fermentimonas caenicola</name>
    <dbReference type="NCBI Taxonomy" id="1562970"/>
    <lineage>
        <taxon>Bacteria</taxon>
        <taxon>Pseudomonadati</taxon>
        <taxon>Bacteroidota</taxon>
        <taxon>Bacteroidia</taxon>
        <taxon>Bacteroidales</taxon>
        <taxon>Dysgonomonadaceae</taxon>
        <taxon>Fermentimonas</taxon>
    </lineage>
</organism>
<name>A0A098C250_9BACT</name>
<dbReference type="PANTHER" id="PTHR11575:SF24">
    <property type="entry name" value="5'-NUCLEOTIDASE"/>
    <property type="match status" value="1"/>
</dbReference>
<dbReference type="EMBL" id="LN515532">
    <property type="protein sequence ID" value="CEA16483.1"/>
    <property type="molecule type" value="Genomic_DNA"/>
</dbReference>
<proteinExistence type="predicted"/>
<dbReference type="OrthoDB" id="4762412at2"/>
<evidence type="ECO:0000313" key="3">
    <source>
        <dbReference type="Proteomes" id="UP000032417"/>
    </source>
</evidence>
<dbReference type="InterPro" id="IPR006179">
    <property type="entry name" value="5_nucleotidase/apyrase"/>
</dbReference>
<dbReference type="HOGENOM" id="CLU_094493_0_0_10"/>
<feature type="domain" description="5'-Nucleotidase C-terminal" evidence="1">
    <location>
        <begin position="69"/>
        <end position="207"/>
    </location>
</feature>
<dbReference type="InterPro" id="IPR036907">
    <property type="entry name" value="5'-Nucleotdase_C_sf"/>
</dbReference>
<dbReference type="AlphaFoldDB" id="A0A098C250"/>
<keyword evidence="3" id="KW-1185">Reference proteome</keyword>
<evidence type="ECO:0000259" key="1">
    <source>
        <dbReference type="Pfam" id="PF02872"/>
    </source>
</evidence>
<dbReference type="STRING" id="1562970.ING2E5B_1737"/>
<gene>
    <name evidence="2" type="ORF">ING2E5B_1737</name>
</gene>
<accession>A0A098C250</accession>
<dbReference type="Gene3D" id="3.90.780.10">
    <property type="entry name" value="5'-Nucleotidase, C-terminal domain"/>
    <property type="match status" value="1"/>
</dbReference>
<sequence>MNIKTIWIVFLAISLLSCKSQYQIAEINGTLIEVDSTFDNQSNSKMYNLVNTYKTDLDLEMNEVIGNSFEQMDYKRPESLLTNFTSDVMKKYGDEHLPGGADIGVMNVHGHRANMPKGAITVGNLYEIYSFDNTITFLELKGVDLKRMFDAYARIGGAGISSNVKLKIENSKVKSVTVDGKPIDNDKIYKIVTLDYLAGGNDNMSAFLDAVSTTDTGVTLRDIMIDWVREQTRQGNEIKSVLDGRIEVIE</sequence>
<evidence type="ECO:0000313" key="2">
    <source>
        <dbReference type="EMBL" id="CEA16483.1"/>
    </source>
</evidence>
<dbReference type="Proteomes" id="UP000032417">
    <property type="component" value="Chromosome 1"/>
</dbReference>
<dbReference type="InterPro" id="IPR008334">
    <property type="entry name" value="5'-Nucleotdase_C"/>
</dbReference>
<protein>
    <recommendedName>
        <fullName evidence="1">5'-Nucleotidase C-terminal domain-containing protein</fullName>
    </recommendedName>
</protein>
<dbReference type="GO" id="GO:0009166">
    <property type="term" value="P:nucleotide catabolic process"/>
    <property type="evidence" value="ECO:0007669"/>
    <property type="project" value="InterPro"/>
</dbReference>
<dbReference type="GO" id="GO:0016787">
    <property type="term" value="F:hydrolase activity"/>
    <property type="evidence" value="ECO:0007669"/>
    <property type="project" value="InterPro"/>
</dbReference>
<dbReference type="PANTHER" id="PTHR11575">
    <property type="entry name" value="5'-NUCLEOTIDASE-RELATED"/>
    <property type="match status" value="1"/>
</dbReference>
<dbReference type="KEGG" id="pbt:ING2E5B_1737"/>
<dbReference type="Pfam" id="PF02872">
    <property type="entry name" value="5_nucleotid_C"/>
    <property type="match status" value="1"/>
</dbReference>
<dbReference type="PROSITE" id="PS51257">
    <property type="entry name" value="PROKAR_LIPOPROTEIN"/>
    <property type="match status" value="1"/>
</dbReference>
<dbReference type="SUPFAM" id="SSF55816">
    <property type="entry name" value="5'-nucleotidase (syn. UDP-sugar hydrolase), C-terminal domain"/>
    <property type="match status" value="1"/>
</dbReference>
<dbReference type="PRINTS" id="PR01607">
    <property type="entry name" value="APYRASEFAMLY"/>
</dbReference>